<evidence type="ECO:0000313" key="8">
    <source>
        <dbReference type="EMBL" id="TCO55950.1"/>
    </source>
</evidence>
<evidence type="ECO:0000256" key="6">
    <source>
        <dbReference type="SAM" id="Phobius"/>
    </source>
</evidence>
<dbReference type="PANTHER" id="PTHR23513">
    <property type="entry name" value="INTEGRAL MEMBRANE EFFLUX PROTEIN-RELATED"/>
    <property type="match status" value="1"/>
</dbReference>
<evidence type="ECO:0000256" key="5">
    <source>
        <dbReference type="ARBA" id="ARBA00023136"/>
    </source>
</evidence>
<dbReference type="Proteomes" id="UP000295680">
    <property type="component" value="Unassembled WGS sequence"/>
</dbReference>
<sequence length="410" mass="40646">MTTEPTARSLPRGSLGDPHLRRLVVGQGLAAVVDALFLIWLTLFVLELSEPGIATGFVLVAVALPRAVLLLPAGVLVDRLDPARVAVAAAWLRVAVLLALGALVTFTSPSVTTVALLAGLLGAADAAYFPAALALLPAVVPTEQLARVNALVQGAESGGDLVGPAVAAGVIAAVGFDATLGGIAAVAAVAAIALSTLIRVTRRGPDAKDGEQLSSARALGAGLRYAWHEPLVRGMLAAIALINIAVVGPVLVGGAVLADQRLGGAGSLGVVLSGFGAGSLAGSLMAGWRPPARRGWTVVGGVAAIGAGTAGLAAVTHVVAATAVVSLVGLGSAFLGVVVVATLQERVPKHLLGRVMSLVVLATVALDPFSYAVAGALLPYGTTTLFLVCGSAVLACAGLVAASPVIRSLR</sequence>
<evidence type="ECO:0000256" key="1">
    <source>
        <dbReference type="ARBA" id="ARBA00004651"/>
    </source>
</evidence>
<feature type="transmembrane region" description="Helical" evidence="6">
    <location>
        <begin position="321"/>
        <end position="343"/>
    </location>
</feature>
<feature type="transmembrane region" description="Helical" evidence="6">
    <location>
        <begin position="355"/>
        <end position="378"/>
    </location>
</feature>
<feature type="transmembrane region" description="Helical" evidence="6">
    <location>
        <begin position="384"/>
        <end position="406"/>
    </location>
</feature>
<proteinExistence type="predicted"/>
<dbReference type="Gene3D" id="1.20.1250.20">
    <property type="entry name" value="MFS general substrate transporter like domains"/>
    <property type="match status" value="1"/>
</dbReference>
<accession>A0A4V2S6G4</accession>
<feature type="domain" description="Major facilitator superfamily (MFS) profile" evidence="7">
    <location>
        <begin position="19"/>
        <end position="407"/>
    </location>
</feature>
<name>A0A4V2S6G4_9PSEU</name>
<dbReference type="OrthoDB" id="69054at2"/>
<keyword evidence="2" id="KW-1003">Cell membrane</keyword>
<dbReference type="CDD" id="cd06173">
    <property type="entry name" value="MFS_MefA_like"/>
    <property type="match status" value="1"/>
</dbReference>
<feature type="transmembrane region" description="Helical" evidence="6">
    <location>
        <begin position="161"/>
        <end position="194"/>
    </location>
</feature>
<evidence type="ECO:0000256" key="3">
    <source>
        <dbReference type="ARBA" id="ARBA00022692"/>
    </source>
</evidence>
<feature type="transmembrane region" description="Helical" evidence="6">
    <location>
        <begin position="295"/>
        <end position="315"/>
    </location>
</feature>
<evidence type="ECO:0000259" key="7">
    <source>
        <dbReference type="PROSITE" id="PS50850"/>
    </source>
</evidence>
<dbReference type="SUPFAM" id="SSF103473">
    <property type="entry name" value="MFS general substrate transporter"/>
    <property type="match status" value="1"/>
</dbReference>
<protein>
    <submittedName>
        <fullName evidence="8">Putative MFS family arabinose efflux permease</fullName>
    </submittedName>
</protein>
<feature type="transmembrane region" description="Helical" evidence="6">
    <location>
        <begin position="24"/>
        <end position="46"/>
    </location>
</feature>
<dbReference type="AlphaFoldDB" id="A0A4V2S6G4"/>
<evidence type="ECO:0000256" key="4">
    <source>
        <dbReference type="ARBA" id="ARBA00022989"/>
    </source>
</evidence>
<dbReference type="PROSITE" id="PS50850">
    <property type="entry name" value="MFS"/>
    <property type="match status" value="1"/>
</dbReference>
<evidence type="ECO:0000256" key="2">
    <source>
        <dbReference type="ARBA" id="ARBA00022475"/>
    </source>
</evidence>
<dbReference type="PANTHER" id="PTHR23513:SF17">
    <property type="entry name" value="MEMBRANE PROTEIN"/>
    <property type="match status" value="1"/>
</dbReference>
<dbReference type="EMBL" id="SLWS01000007">
    <property type="protein sequence ID" value="TCO55950.1"/>
    <property type="molecule type" value="Genomic_DNA"/>
</dbReference>
<dbReference type="Pfam" id="PF07690">
    <property type="entry name" value="MFS_1"/>
    <property type="match status" value="1"/>
</dbReference>
<feature type="transmembrane region" description="Helical" evidence="6">
    <location>
        <begin position="264"/>
        <end position="288"/>
    </location>
</feature>
<comment type="caution">
    <text evidence="8">The sequence shown here is derived from an EMBL/GenBank/DDBJ whole genome shotgun (WGS) entry which is preliminary data.</text>
</comment>
<keyword evidence="9" id="KW-1185">Reference proteome</keyword>
<dbReference type="GO" id="GO:0022857">
    <property type="term" value="F:transmembrane transporter activity"/>
    <property type="evidence" value="ECO:0007669"/>
    <property type="project" value="InterPro"/>
</dbReference>
<keyword evidence="3 6" id="KW-0812">Transmembrane</keyword>
<feature type="transmembrane region" description="Helical" evidence="6">
    <location>
        <begin position="85"/>
        <end position="107"/>
    </location>
</feature>
<organism evidence="8 9">
    <name type="scientific">Actinocrispum wychmicini</name>
    <dbReference type="NCBI Taxonomy" id="1213861"/>
    <lineage>
        <taxon>Bacteria</taxon>
        <taxon>Bacillati</taxon>
        <taxon>Actinomycetota</taxon>
        <taxon>Actinomycetes</taxon>
        <taxon>Pseudonocardiales</taxon>
        <taxon>Pseudonocardiaceae</taxon>
        <taxon>Actinocrispum</taxon>
    </lineage>
</organism>
<dbReference type="GO" id="GO:0005886">
    <property type="term" value="C:plasma membrane"/>
    <property type="evidence" value="ECO:0007669"/>
    <property type="project" value="UniProtKB-SubCell"/>
</dbReference>
<dbReference type="InterPro" id="IPR036259">
    <property type="entry name" value="MFS_trans_sf"/>
</dbReference>
<keyword evidence="5 6" id="KW-0472">Membrane</keyword>
<dbReference type="InterPro" id="IPR011701">
    <property type="entry name" value="MFS"/>
</dbReference>
<dbReference type="RefSeq" id="WP_132122149.1">
    <property type="nucleotide sequence ID" value="NZ_SLWS01000007.1"/>
</dbReference>
<dbReference type="InterPro" id="IPR020846">
    <property type="entry name" value="MFS_dom"/>
</dbReference>
<feature type="transmembrane region" description="Helical" evidence="6">
    <location>
        <begin position="114"/>
        <end position="141"/>
    </location>
</feature>
<feature type="transmembrane region" description="Helical" evidence="6">
    <location>
        <begin position="53"/>
        <end position="73"/>
    </location>
</feature>
<keyword evidence="4 6" id="KW-1133">Transmembrane helix</keyword>
<evidence type="ECO:0000313" key="9">
    <source>
        <dbReference type="Proteomes" id="UP000295680"/>
    </source>
</evidence>
<feature type="transmembrane region" description="Helical" evidence="6">
    <location>
        <begin position="234"/>
        <end position="258"/>
    </location>
</feature>
<gene>
    <name evidence="8" type="ORF">EV192_107375</name>
</gene>
<reference evidence="8 9" key="1">
    <citation type="submission" date="2019-03" db="EMBL/GenBank/DDBJ databases">
        <title>Genomic Encyclopedia of Type Strains, Phase IV (KMG-IV): sequencing the most valuable type-strain genomes for metagenomic binning, comparative biology and taxonomic classification.</title>
        <authorList>
            <person name="Goeker M."/>
        </authorList>
    </citation>
    <scope>NUCLEOTIDE SEQUENCE [LARGE SCALE GENOMIC DNA]</scope>
    <source>
        <strain evidence="8 9">DSM 45934</strain>
    </source>
</reference>
<comment type="subcellular location">
    <subcellularLocation>
        <location evidence="1">Cell membrane</location>
        <topology evidence="1">Multi-pass membrane protein</topology>
    </subcellularLocation>
</comment>